<evidence type="ECO:0000313" key="1">
    <source>
        <dbReference type="EMBL" id="QEE16197.1"/>
    </source>
</evidence>
<accession>A0A5B9DBH2</accession>
<protein>
    <submittedName>
        <fullName evidence="1">Uncharacterized protein</fullName>
    </submittedName>
</protein>
<sequence length="157" mass="18705">MLYSYYKRGLIDILKDLSEISSKSVLSETSLKELQGLSFEQTIHQLLIKNLSAHQKPENLAMLLALESQYLLNKEKFPNFQDFLYIDWKIIRKLIDQYYLFQNIPEKELKSRISDTMFFIDTLIHRYLLFDSPYENDQQFLDFLTQLALSFLTSTKK</sequence>
<name>A0A5B9DBH2_9ARCH</name>
<organism evidence="1">
    <name type="scientific">Promethearchaeum syntrophicum</name>
    <dbReference type="NCBI Taxonomy" id="2594042"/>
    <lineage>
        <taxon>Archaea</taxon>
        <taxon>Promethearchaeati</taxon>
        <taxon>Promethearchaeota</taxon>
        <taxon>Promethearchaeia</taxon>
        <taxon>Promethearchaeales</taxon>
        <taxon>Promethearchaeaceae</taxon>
        <taxon>Promethearchaeum</taxon>
    </lineage>
</organism>
<dbReference type="AlphaFoldDB" id="A0A5B9DBH2"/>
<gene>
    <name evidence="1" type="ORF">DSAG12_02027</name>
</gene>
<reference evidence="1" key="1">
    <citation type="journal article" date="2020" name="Nature">
        <title>Isolation of an archaeon at the prokaryote-eukaryote interface.</title>
        <authorList>
            <person name="Imachi H."/>
            <person name="Nobu M.K."/>
            <person name="Nakahara N."/>
            <person name="Morono Y."/>
            <person name="Ogawara M."/>
            <person name="Takaki Y."/>
            <person name="Takano Y."/>
            <person name="Uematsu K."/>
            <person name="Ikuta T."/>
            <person name="Ito M."/>
            <person name="Matsui Y."/>
            <person name="Miyazaki M."/>
            <person name="Murata K."/>
            <person name="Saito Y."/>
            <person name="Sakai S."/>
            <person name="Song C."/>
            <person name="Tasumi E."/>
            <person name="Yamanaka Y."/>
            <person name="Yamaguchi T."/>
            <person name="Kamagata Y."/>
            <person name="Tamaki H."/>
            <person name="Takai K."/>
        </authorList>
    </citation>
    <scope>NUCLEOTIDE SEQUENCE [LARGE SCALE GENOMIC DNA]</scope>
    <source>
        <strain evidence="1">MK-D1</strain>
    </source>
</reference>
<dbReference type="EMBL" id="CP042905">
    <property type="protein sequence ID" value="QEE16197.1"/>
    <property type="molecule type" value="Genomic_DNA"/>
</dbReference>
<proteinExistence type="predicted"/>